<dbReference type="EMBL" id="JAVHNQ010000018">
    <property type="protein sequence ID" value="KAK6330398.1"/>
    <property type="molecule type" value="Genomic_DNA"/>
</dbReference>
<feature type="region of interest" description="Disordered" evidence="1">
    <location>
        <begin position="80"/>
        <end position="132"/>
    </location>
</feature>
<evidence type="ECO:0000256" key="1">
    <source>
        <dbReference type="SAM" id="MobiDB-lite"/>
    </source>
</evidence>
<gene>
    <name evidence="2" type="ORF">TWF696_003495</name>
</gene>
<comment type="caution">
    <text evidence="2">The sequence shown here is derived from an EMBL/GenBank/DDBJ whole genome shotgun (WGS) entry which is preliminary data.</text>
</comment>
<name>A0AAV9TX38_9PEZI</name>
<keyword evidence="3" id="KW-1185">Reference proteome</keyword>
<feature type="compositionally biased region" description="Low complexity" evidence="1">
    <location>
        <begin position="87"/>
        <end position="98"/>
    </location>
</feature>
<organism evidence="2 3">
    <name type="scientific">Orbilia brochopaga</name>
    <dbReference type="NCBI Taxonomy" id="3140254"/>
    <lineage>
        <taxon>Eukaryota</taxon>
        <taxon>Fungi</taxon>
        <taxon>Dikarya</taxon>
        <taxon>Ascomycota</taxon>
        <taxon>Pezizomycotina</taxon>
        <taxon>Orbiliomycetes</taxon>
        <taxon>Orbiliales</taxon>
        <taxon>Orbiliaceae</taxon>
        <taxon>Orbilia</taxon>
    </lineage>
</organism>
<reference evidence="2 3" key="1">
    <citation type="submission" date="2019-10" db="EMBL/GenBank/DDBJ databases">
        <authorList>
            <person name="Palmer J.M."/>
        </authorList>
    </citation>
    <scope>NUCLEOTIDE SEQUENCE [LARGE SCALE GENOMIC DNA]</scope>
    <source>
        <strain evidence="2 3">TWF696</strain>
    </source>
</reference>
<evidence type="ECO:0000313" key="2">
    <source>
        <dbReference type="EMBL" id="KAK6330398.1"/>
    </source>
</evidence>
<sequence length="184" mass="19986">MCKSVFTFQCQHDGVAEPRNAFAAGNRPCPCSHFHDRAVLTIICPACALFSQALINASQLQWLIEQQANTANNLMNGCYEPPPPKPSSQFAPAPVMQQPAPPRVESKIPVPQQSHFGKPAEAEPKPATYAAAAAAASRAKPYNRAATQMQNQMQSHGGSWRVQMQWEDEAKRLGAANKFSGKKG</sequence>
<dbReference type="AlphaFoldDB" id="A0AAV9TX38"/>
<proteinExistence type="predicted"/>
<dbReference type="Proteomes" id="UP001375240">
    <property type="component" value="Unassembled WGS sequence"/>
</dbReference>
<accession>A0AAV9TX38</accession>
<protein>
    <submittedName>
        <fullName evidence="2">Uncharacterized protein</fullName>
    </submittedName>
</protein>
<evidence type="ECO:0000313" key="3">
    <source>
        <dbReference type="Proteomes" id="UP001375240"/>
    </source>
</evidence>